<comment type="caution">
    <text evidence="2">The sequence shown here is derived from an EMBL/GenBank/DDBJ whole genome shotgun (WGS) entry which is preliminary data.</text>
</comment>
<name>A0A8H3P321_9EURO</name>
<keyword evidence="1" id="KW-0812">Transmembrane</keyword>
<keyword evidence="1" id="KW-1133">Transmembrane helix</keyword>
<accession>A0A8H3P321</accession>
<organism evidence="2 3">
    <name type="scientific">Aspergillus udagawae</name>
    <dbReference type="NCBI Taxonomy" id="91492"/>
    <lineage>
        <taxon>Eukaryota</taxon>
        <taxon>Fungi</taxon>
        <taxon>Dikarya</taxon>
        <taxon>Ascomycota</taxon>
        <taxon>Pezizomycotina</taxon>
        <taxon>Eurotiomycetes</taxon>
        <taxon>Eurotiomycetidae</taxon>
        <taxon>Eurotiales</taxon>
        <taxon>Aspergillaceae</taxon>
        <taxon>Aspergillus</taxon>
        <taxon>Aspergillus subgen. Fumigati</taxon>
    </lineage>
</organism>
<evidence type="ECO:0000313" key="3">
    <source>
        <dbReference type="Proteomes" id="UP000465221"/>
    </source>
</evidence>
<reference evidence="2 3" key="1">
    <citation type="submission" date="2020-01" db="EMBL/GenBank/DDBJ databases">
        <title>Draft genome sequence of Aspergillus udagawae IFM 46972.</title>
        <authorList>
            <person name="Takahashi H."/>
            <person name="Yaguchi T."/>
        </authorList>
    </citation>
    <scope>NUCLEOTIDE SEQUENCE [LARGE SCALE GENOMIC DNA]</scope>
    <source>
        <strain evidence="2 3">IFM 46972</strain>
    </source>
</reference>
<feature type="transmembrane region" description="Helical" evidence="1">
    <location>
        <begin position="28"/>
        <end position="47"/>
    </location>
</feature>
<evidence type="ECO:0000313" key="2">
    <source>
        <dbReference type="EMBL" id="GFF42024.1"/>
    </source>
</evidence>
<keyword evidence="1" id="KW-0472">Membrane</keyword>
<sequence length="82" mass="9020">MPNSAMAVIYSDYSVSARQNYITTNNAWAMPVAPAPSFLVVLPFLAWRLGAKKGMSCHLFQPLSSLTCPLIPIAPQIFNQHL</sequence>
<protein>
    <submittedName>
        <fullName evidence="2">Uncharacterized protein</fullName>
    </submittedName>
</protein>
<dbReference type="Proteomes" id="UP000465221">
    <property type="component" value="Unassembled WGS sequence"/>
</dbReference>
<dbReference type="EMBL" id="BLKC01000047">
    <property type="protein sequence ID" value="GFF42024.1"/>
    <property type="molecule type" value="Genomic_DNA"/>
</dbReference>
<gene>
    <name evidence="2" type="ORF">IFM46972_06733</name>
</gene>
<proteinExistence type="predicted"/>
<evidence type="ECO:0000256" key="1">
    <source>
        <dbReference type="SAM" id="Phobius"/>
    </source>
</evidence>
<dbReference type="AlphaFoldDB" id="A0A8H3P321"/>